<organism evidence="4 5">
    <name type="scientific">Bartonella rattimassiliensis 15908</name>
    <dbReference type="NCBI Taxonomy" id="1094556"/>
    <lineage>
        <taxon>Bacteria</taxon>
        <taxon>Pseudomonadati</taxon>
        <taxon>Pseudomonadota</taxon>
        <taxon>Alphaproteobacteria</taxon>
        <taxon>Hyphomicrobiales</taxon>
        <taxon>Bartonellaceae</taxon>
        <taxon>Bartonella</taxon>
    </lineage>
</organism>
<name>J0QPF0_9HYPH</name>
<dbReference type="Pfam" id="PF01081">
    <property type="entry name" value="Aldolase"/>
    <property type="match status" value="1"/>
</dbReference>
<comment type="catalytic activity">
    <reaction evidence="1">
        <text>2-dehydro-3-deoxy-6-phospho-D-gluconate = D-glyceraldehyde 3-phosphate + pyruvate</text>
        <dbReference type="Rhea" id="RHEA:17089"/>
        <dbReference type="ChEBI" id="CHEBI:15361"/>
        <dbReference type="ChEBI" id="CHEBI:57569"/>
        <dbReference type="ChEBI" id="CHEBI:59776"/>
        <dbReference type="EC" id="4.1.2.14"/>
    </reaction>
</comment>
<dbReference type="InterPro" id="IPR031337">
    <property type="entry name" value="KDPG/KHG_AS_1"/>
</dbReference>
<dbReference type="Gene3D" id="3.20.20.70">
    <property type="entry name" value="Aldolase class I"/>
    <property type="match status" value="1"/>
</dbReference>
<comment type="pathway">
    <text evidence="2">Carbohydrate acid metabolism; 2-dehydro-3-deoxy-D-gluconate degradation; D-glyceraldehyde 3-phosphate and pyruvate from 2-dehydro-3-deoxy-D-gluconate: step 2/2.</text>
</comment>
<evidence type="ECO:0000256" key="2">
    <source>
        <dbReference type="ARBA" id="ARBA00004736"/>
    </source>
</evidence>
<protein>
    <recommendedName>
        <fullName evidence="3">2-dehydro-3-deoxy-phosphogluconate aldolase</fullName>
        <ecNumber evidence="3">4.1.2.14</ecNumber>
    </recommendedName>
</protein>
<gene>
    <name evidence="4" type="ORF">MCY_01436</name>
</gene>
<dbReference type="PATRIC" id="fig|1094556.3.peg.1468"/>
<evidence type="ECO:0000313" key="4">
    <source>
        <dbReference type="EMBL" id="EJF84884.1"/>
    </source>
</evidence>
<dbReference type="OrthoDB" id="9805177at2"/>
<evidence type="ECO:0000256" key="3">
    <source>
        <dbReference type="ARBA" id="ARBA00013063"/>
    </source>
</evidence>
<dbReference type="AlphaFoldDB" id="J0QPF0"/>
<keyword evidence="5" id="KW-1185">Reference proteome</keyword>
<comment type="caution">
    <text evidence="4">The sequence shown here is derived from an EMBL/GenBank/DDBJ whole genome shotgun (WGS) entry which is preliminary data.</text>
</comment>
<dbReference type="EMBL" id="AILY01000032">
    <property type="protein sequence ID" value="EJF84884.1"/>
    <property type="molecule type" value="Genomic_DNA"/>
</dbReference>
<sequence>MCQKREKLLFYLQRQMVILVLLIDNLQSALPLTRALVKGGLKTIEITLRTPNALQTIQIIT</sequence>
<evidence type="ECO:0000256" key="1">
    <source>
        <dbReference type="ARBA" id="ARBA00000654"/>
    </source>
</evidence>
<reference evidence="4 5" key="1">
    <citation type="submission" date="2012-03" db="EMBL/GenBank/DDBJ databases">
        <title>The Genome Sequence of Bartonella rattimassiliensis 15908.</title>
        <authorList>
            <consortium name="The Broad Institute Genome Sequencing Platform"/>
            <consortium name="The Broad Institute Genome Sequencing Center for Infectious Disease"/>
            <person name="Feldgarden M."/>
            <person name="Kirby J."/>
            <person name="Kosoy M."/>
            <person name="Birtles R."/>
            <person name="Probert W.S."/>
            <person name="Chiaraviglio L."/>
            <person name="Young S.K."/>
            <person name="Zeng Q."/>
            <person name="Gargeya S."/>
            <person name="Fitzgerald M."/>
            <person name="Haas B."/>
            <person name="Abouelleil A."/>
            <person name="Alvarado L."/>
            <person name="Arachchi H.M."/>
            <person name="Berlin A."/>
            <person name="Chapman S.B."/>
            <person name="Gearin G."/>
            <person name="Goldberg J."/>
            <person name="Griggs A."/>
            <person name="Gujja S."/>
            <person name="Hansen M."/>
            <person name="Heiman D."/>
            <person name="Howarth C."/>
            <person name="Larimer J."/>
            <person name="Lui A."/>
            <person name="MacDonald P.J.P."/>
            <person name="McCowen C."/>
            <person name="Montmayeur A."/>
            <person name="Murphy C."/>
            <person name="Neiman D."/>
            <person name="Pearson M."/>
            <person name="Priest M."/>
            <person name="Roberts A."/>
            <person name="Saif S."/>
            <person name="Shea T."/>
            <person name="Sisk P."/>
            <person name="Stolte C."/>
            <person name="Sykes S."/>
            <person name="Wortman J."/>
            <person name="Nusbaum C."/>
            <person name="Birren B."/>
        </authorList>
    </citation>
    <scope>NUCLEOTIDE SEQUENCE [LARGE SCALE GENOMIC DNA]</scope>
    <source>
        <strain evidence="4 5">15908</strain>
    </source>
</reference>
<dbReference type="GO" id="GO:0008675">
    <property type="term" value="F:2-dehydro-3-deoxy-phosphogluconate aldolase activity"/>
    <property type="evidence" value="ECO:0007669"/>
    <property type="project" value="UniProtKB-EC"/>
</dbReference>
<dbReference type="STRING" id="1094556.MCY_01436"/>
<dbReference type="Proteomes" id="UP000001077">
    <property type="component" value="Unassembled WGS sequence"/>
</dbReference>
<dbReference type="SUPFAM" id="SSF51569">
    <property type="entry name" value="Aldolase"/>
    <property type="match status" value="1"/>
</dbReference>
<proteinExistence type="predicted"/>
<dbReference type="InterPro" id="IPR000887">
    <property type="entry name" value="Aldlse_KDPG_KHG"/>
</dbReference>
<accession>J0QPF0</accession>
<dbReference type="HOGENOM" id="CLU_2913133_0_0_5"/>
<dbReference type="PROSITE" id="PS00159">
    <property type="entry name" value="ALDOLASE_KDPG_KHG_1"/>
    <property type="match status" value="1"/>
</dbReference>
<dbReference type="eggNOG" id="COG0800">
    <property type="taxonomic scope" value="Bacteria"/>
</dbReference>
<evidence type="ECO:0000313" key="5">
    <source>
        <dbReference type="Proteomes" id="UP000001077"/>
    </source>
</evidence>
<dbReference type="EC" id="4.1.2.14" evidence="3"/>
<dbReference type="InterPro" id="IPR013785">
    <property type="entry name" value="Aldolase_TIM"/>
</dbReference>